<dbReference type="Proteomes" id="UP001638806">
    <property type="component" value="Unassembled WGS sequence"/>
</dbReference>
<sequence>MGSEMDELSYAKCVAPACEHTSCAKLQQHGLSRHWFFLRWVSSGFTTPRDLLRLVHHGAGNMLFRICCARTREGVYEAVLRFDKAQFPKRARELMPPPLVENFVTDSCRAWTLDCCLNTLVPEAEFWQFRLQGGVGELVFGDKDLPQDLLTEVKAAIRAVHGPAPLPTATF</sequence>
<accession>A0ACC4ECK7</accession>
<protein>
    <submittedName>
        <fullName evidence="1">Uncharacterized protein</fullName>
    </submittedName>
</protein>
<evidence type="ECO:0000313" key="2">
    <source>
        <dbReference type="Proteomes" id="UP001638806"/>
    </source>
</evidence>
<reference evidence="1" key="1">
    <citation type="submission" date="2024-12" db="EMBL/GenBank/DDBJ databases">
        <title>Comparative genomics and development of molecular markers within Purpureocillium lilacinum and among Purpureocillium species.</title>
        <authorList>
            <person name="Yeh Z.-Y."/>
            <person name="Ni N.-T."/>
            <person name="Lo P.-H."/>
            <person name="Mushyakhwo K."/>
            <person name="Lin C.-F."/>
            <person name="Nai Y.-S."/>
        </authorList>
    </citation>
    <scope>NUCLEOTIDE SEQUENCE</scope>
    <source>
        <strain evidence="1">NCHU-NPUST-175</strain>
    </source>
</reference>
<gene>
    <name evidence="1" type="ORF">ACCO45_000031</name>
</gene>
<keyword evidence="2" id="KW-1185">Reference proteome</keyword>
<dbReference type="EMBL" id="JBGNUJ010000001">
    <property type="protein sequence ID" value="KAL3965723.1"/>
    <property type="molecule type" value="Genomic_DNA"/>
</dbReference>
<proteinExistence type="predicted"/>
<organism evidence="1 2">
    <name type="scientific">Purpureocillium lilacinum</name>
    <name type="common">Paecilomyces lilacinus</name>
    <dbReference type="NCBI Taxonomy" id="33203"/>
    <lineage>
        <taxon>Eukaryota</taxon>
        <taxon>Fungi</taxon>
        <taxon>Dikarya</taxon>
        <taxon>Ascomycota</taxon>
        <taxon>Pezizomycotina</taxon>
        <taxon>Sordariomycetes</taxon>
        <taxon>Hypocreomycetidae</taxon>
        <taxon>Hypocreales</taxon>
        <taxon>Ophiocordycipitaceae</taxon>
        <taxon>Purpureocillium</taxon>
    </lineage>
</organism>
<evidence type="ECO:0000313" key="1">
    <source>
        <dbReference type="EMBL" id="KAL3965723.1"/>
    </source>
</evidence>
<name>A0ACC4ECK7_PURLI</name>
<comment type="caution">
    <text evidence="1">The sequence shown here is derived from an EMBL/GenBank/DDBJ whole genome shotgun (WGS) entry which is preliminary data.</text>
</comment>